<accession>A0ABQ5YLS0</accession>
<dbReference type="Proteomes" id="UP001156664">
    <property type="component" value="Unassembled WGS sequence"/>
</dbReference>
<dbReference type="RefSeq" id="WP_284279882.1">
    <property type="nucleotide sequence ID" value="NZ_BSOJ01000006.1"/>
</dbReference>
<dbReference type="PANTHER" id="PTHR42103:SF2">
    <property type="entry name" value="AB HYDROLASE-1 DOMAIN-CONTAINING PROTEIN"/>
    <property type="match status" value="1"/>
</dbReference>
<organism evidence="2 3">
    <name type="scientific">Limnobacter litoralis</name>
    <dbReference type="NCBI Taxonomy" id="481366"/>
    <lineage>
        <taxon>Bacteria</taxon>
        <taxon>Pseudomonadati</taxon>
        <taxon>Pseudomonadota</taxon>
        <taxon>Betaproteobacteria</taxon>
        <taxon>Burkholderiales</taxon>
        <taxon>Burkholderiaceae</taxon>
        <taxon>Limnobacter</taxon>
    </lineage>
</organism>
<protein>
    <recommendedName>
        <fullName evidence="1">Xaa-Pro dipeptidyl-peptidase-like domain-containing protein</fullName>
    </recommendedName>
</protein>
<keyword evidence="3" id="KW-1185">Reference proteome</keyword>
<name>A0ABQ5YLS0_9BURK</name>
<evidence type="ECO:0000313" key="2">
    <source>
        <dbReference type="EMBL" id="GLR25520.1"/>
    </source>
</evidence>
<comment type="caution">
    <text evidence="2">The sequence shown here is derived from an EMBL/GenBank/DDBJ whole genome shotgun (WGS) entry which is preliminary data.</text>
</comment>
<sequence length="211" mass="23047">MNPKTQHEIWQGKAGRIEVSIDRPDHNPKGLAVIAHPHPLFGGTKDNKVVQTLARAYLQLGYICVRFNFRGVGESDGVHDHGNAETQDMVDVVLRAHQELPAELQAEPIALAGFSFGTHVCSHAAPVLAQAGLKLGKMTLVGTAASRFRVANVPEDTLVIHGEQDDTVPLQSVLDWARPQGLPVLVIPGGEHFFHGRLPQLKQLVVRYYPS</sequence>
<dbReference type="EMBL" id="BSOJ01000006">
    <property type="protein sequence ID" value="GLR25520.1"/>
    <property type="molecule type" value="Genomic_DNA"/>
</dbReference>
<dbReference type="PANTHER" id="PTHR42103">
    <property type="entry name" value="ALPHA/BETA-HYDROLASES SUPERFAMILY PROTEIN"/>
    <property type="match status" value="1"/>
</dbReference>
<reference evidence="3" key="1">
    <citation type="journal article" date="2019" name="Int. J. Syst. Evol. Microbiol.">
        <title>The Global Catalogue of Microorganisms (GCM) 10K type strain sequencing project: providing services to taxonomists for standard genome sequencing and annotation.</title>
        <authorList>
            <consortium name="The Broad Institute Genomics Platform"/>
            <consortium name="The Broad Institute Genome Sequencing Center for Infectious Disease"/>
            <person name="Wu L."/>
            <person name="Ma J."/>
        </authorList>
    </citation>
    <scope>NUCLEOTIDE SEQUENCE [LARGE SCALE GENOMIC DNA]</scope>
    <source>
        <strain evidence="3">NBRC 105857</strain>
    </source>
</reference>
<gene>
    <name evidence="2" type="ORF">GCM10007875_06080</name>
</gene>
<dbReference type="InterPro" id="IPR029058">
    <property type="entry name" value="AB_hydrolase_fold"/>
</dbReference>
<dbReference type="Pfam" id="PF02129">
    <property type="entry name" value="Peptidase_S15"/>
    <property type="match status" value="1"/>
</dbReference>
<evidence type="ECO:0000259" key="1">
    <source>
        <dbReference type="Pfam" id="PF02129"/>
    </source>
</evidence>
<feature type="domain" description="Xaa-Pro dipeptidyl-peptidase-like" evidence="1">
    <location>
        <begin position="16"/>
        <end position="125"/>
    </location>
</feature>
<proteinExistence type="predicted"/>
<dbReference type="InterPro" id="IPR000383">
    <property type="entry name" value="Xaa-Pro-like_dom"/>
</dbReference>
<evidence type="ECO:0000313" key="3">
    <source>
        <dbReference type="Proteomes" id="UP001156664"/>
    </source>
</evidence>
<dbReference type="SUPFAM" id="SSF53474">
    <property type="entry name" value="alpha/beta-Hydrolases"/>
    <property type="match status" value="1"/>
</dbReference>
<dbReference type="Gene3D" id="3.40.50.1820">
    <property type="entry name" value="alpha/beta hydrolase"/>
    <property type="match status" value="1"/>
</dbReference>